<dbReference type="AlphaFoldDB" id="A0A511QK46"/>
<comment type="caution">
    <text evidence="1">The sequence shown here is derived from an EMBL/GenBank/DDBJ whole genome shotgun (WGS) entry which is preliminary data.</text>
</comment>
<protein>
    <submittedName>
        <fullName evidence="1">Uncharacterized protein</fullName>
    </submittedName>
</protein>
<accession>A0A511QK46</accession>
<reference evidence="1 2" key="1">
    <citation type="submission" date="2019-07" db="EMBL/GenBank/DDBJ databases">
        <title>Whole genome shotgun sequence of Vibrio sagamiensis NBRC 104589.</title>
        <authorList>
            <person name="Hosoyama A."/>
            <person name="Uohara A."/>
            <person name="Ohji S."/>
            <person name="Ichikawa N."/>
        </authorList>
    </citation>
    <scope>NUCLEOTIDE SEQUENCE [LARGE SCALE GENOMIC DNA]</scope>
    <source>
        <strain evidence="1 2">NBRC 104589</strain>
    </source>
</reference>
<sequence length="51" mass="5828">MQEIEILTIRVDLIGLAKLLKLNELCILGHFFDDHLCFWDDLLGEVSALSL</sequence>
<dbReference type="Proteomes" id="UP000321922">
    <property type="component" value="Unassembled WGS sequence"/>
</dbReference>
<organism evidence="1 2">
    <name type="scientific">Vibrio sagamiensis NBRC 104589</name>
    <dbReference type="NCBI Taxonomy" id="1219064"/>
    <lineage>
        <taxon>Bacteria</taxon>
        <taxon>Pseudomonadati</taxon>
        <taxon>Pseudomonadota</taxon>
        <taxon>Gammaproteobacteria</taxon>
        <taxon>Vibrionales</taxon>
        <taxon>Vibrionaceae</taxon>
        <taxon>Vibrio</taxon>
    </lineage>
</organism>
<name>A0A511QK46_9VIBR</name>
<gene>
    <name evidence="1" type="ORF">VSA01S_38170</name>
</gene>
<keyword evidence="2" id="KW-1185">Reference proteome</keyword>
<evidence type="ECO:0000313" key="1">
    <source>
        <dbReference type="EMBL" id="GEM77705.1"/>
    </source>
</evidence>
<evidence type="ECO:0000313" key="2">
    <source>
        <dbReference type="Proteomes" id="UP000321922"/>
    </source>
</evidence>
<proteinExistence type="predicted"/>
<dbReference type="EMBL" id="BJXJ01000095">
    <property type="protein sequence ID" value="GEM77705.1"/>
    <property type="molecule type" value="Genomic_DNA"/>
</dbReference>